<name>A0A183UKR4_TOXCA</name>
<evidence type="ECO:0000313" key="13">
    <source>
        <dbReference type="Proteomes" id="UP000050794"/>
    </source>
</evidence>
<feature type="transmembrane region" description="Helical" evidence="11">
    <location>
        <begin position="72"/>
        <end position="94"/>
    </location>
</feature>
<comment type="similarity">
    <text evidence="2 10">Belongs to the mitochondrial carrier (TC 2.A.29) family.</text>
</comment>
<organism evidence="13 14">
    <name type="scientific">Toxocara canis</name>
    <name type="common">Canine roundworm</name>
    <dbReference type="NCBI Taxonomy" id="6265"/>
    <lineage>
        <taxon>Eukaryota</taxon>
        <taxon>Metazoa</taxon>
        <taxon>Ecdysozoa</taxon>
        <taxon>Nematoda</taxon>
        <taxon>Chromadorea</taxon>
        <taxon>Rhabditida</taxon>
        <taxon>Spirurina</taxon>
        <taxon>Ascaridomorpha</taxon>
        <taxon>Ascaridoidea</taxon>
        <taxon>Toxocaridae</taxon>
        <taxon>Toxocara</taxon>
    </lineage>
</organism>
<dbReference type="InterPro" id="IPR018108">
    <property type="entry name" value="MCP_transmembrane"/>
</dbReference>
<comment type="subcellular location">
    <subcellularLocation>
        <location evidence="1">Mitochondrion membrane</location>
        <topology evidence="1">Multi-pass membrane protein</topology>
    </subcellularLocation>
</comment>
<dbReference type="GO" id="GO:0031966">
    <property type="term" value="C:mitochondrial membrane"/>
    <property type="evidence" value="ECO:0007669"/>
    <property type="project" value="UniProtKB-SubCell"/>
</dbReference>
<dbReference type="WBParaSite" id="TCNE_0000908401-mRNA-1">
    <property type="protein sequence ID" value="TCNE_0000908401-mRNA-1"/>
    <property type="gene ID" value="TCNE_0000908401"/>
</dbReference>
<evidence type="ECO:0000256" key="11">
    <source>
        <dbReference type="SAM" id="Phobius"/>
    </source>
</evidence>
<evidence type="ECO:0000256" key="3">
    <source>
        <dbReference type="ARBA" id="ARBA00022448"/>
    </source>
</evidence>
<evidence type="ECO:0000256" key="2">
    <source>
        <dbReference type="ARBA" id="ARBA00006375"/>
    </source>
</evidence>
<evidence type="ECO:0000256" key="4">
    <source>
        <dbReference type="ARBA" id="ARBA00022692"/>
    </source>
</evidence>
<dbReference type="PANTHER" id="PTHR45624">
    <property type="entry name" value="MITOCHONDRIAL BASIC AMINO ACIDS TRANSPORTER-RELATED"/>
    <property type="match status" value="1"/>
</dbReference>
<dbReference type="GO" id="GO:0022857">
    <property type="term" value="F:transmembrane transporter activity"/>
    <property type="evidence" value="ECO:0007669"/>
    <property type="project" value="TreeGrafter"/>
</dbReference>
<keyword evidence="5" id="KW-0677">Repeat</keyword>
<protein>
    <submittedName>
        <fullName evidence="14">Mitochondrial carrier protein</fullName>
    </submittedName>
</protein>
<keyword evidence="4 9" id="KW-0812">Transmembrane</keyword>
<dbReference type="Gene3D" id="1.50.40.10">
    <property type="entry name" value="Mitochondrial carrier domain"/>
    <property type="match status" value="2"/>
</dbReference>
<dbReference type="AlphaFoldDB" id="A0A183UKR4"/>
<gene>
    <name evidence="12" type="ORF">TCNE_LOCUS9084</name>
</gene>
<evidence type="ECO:0000256" key="5">
    <source>
        <dbReference type="ARBA" id="ARBA00022737"/>
    </source>
</evidence>
<evidence type="ECO:0000256" key="9">
    <source>
        <dbReference type="PROSITE-ProRule" id="PRU00282"/>
    </source>
</evidence>
<dbReference type="InterPro" id="IPR023395">
    <property type="entry name" value="MCP_dom_sf"/>
</dbReference>
<dbReference type="Proteomes" id="UP000050794">
    <property type="component" value="Unassembled WGS sequence"/>
</dbReference>
<dbReference type="InterPro" id="IPR050567">
    <property type="entry name" value="Mitochondrial_Carrier"/>
</dbReference>
<evidence type="ECO:0000256" key="6">
    <source>
        <dbReference type="ARBA" id="ARBA00022989"/>
    </source>
</evidence>
<dbReference type="Pfam" id="PF00153">
    <property type="entry name" value="Mito_carr"/>
    <property type="match status" value="2"/>
</dbReference>
<evidence type="ECO:0000256" key="10">
    <source>
        <dbReference type="RuleBase" id="RU000488"/>
    </source>
</evidence>
<evidence type="ECO:0000313" key="14">
    <source>
        <dbReference type="WBParaSite" id="TCNE_0000908401-mRNA-1"/>
    </source>
</evidence>
<keyword evidence="7" id="KW-0496">Mitochondrion</keyword>
<keyword evidence="3 10" id="KW-0813">Transport</keyword>
<feature type="transmembrane region" description="Helical" evidence="11">
    <location>
        <begin position="115"/>
        <end position="133"/>
    </location>
</feature>
<sequence length="278" mass="30867">MRDIVYTKAVPITKYAANSRKVDVLGGAGLLIGHPLDTVKARLQTMNTYNGIVDCLVKTVRHETIAGLYKGVFIPFMTTGMLHSALFVGYGTTLSLLHQGDRHIDKRKDLPMKEILFASVVGSIIQLIPSIPIELVKTKLQGGTVMLYRDLIGFLFYLPVYELLYRNLLQNGYNETFAQVIAGGTAGSAGWFSICPLEVIKNRIQTSHTFPSGSIYKAAMQIYRDEGWIAFFKGGLTLIIRGFPVNAVLFVVYNKSMMFMQAMSPSRELEADNNDLLA</sequence>
<evidence type="ECO:0000256" key="7">
    <source>
        <dbReference type="ARBA" id="ARBA00023128"/>
    </source>
</evidence>
<keyword evidence="8 9" id="KW-0472">Membrane</keyword>
<evidence type="ECO:0000313" key="12">
    <source>
        <dbReference type="EMBL" id="VDM40405.1"/>
    </source>
</evidence>
<feature type="repeat" description="Solcar" evidence="9">
    <location>
        <begin position="13"/>
        <end position="96"/>
    </location>
</feature>
<feature type="transmembrane region" description="Helical" evidence="11">
    <location>
        <begin position="228"/>
        <end position="253"/>
    </location>
</feature>
<reference evidence="14" key="1">
    <citation type="submission" date="2016-06" db="UniProtKB">
        <authorList>
            <consortium name="WormBaseParasite"/>
        </authorList>
    </citation>
    <scope>IDENTIFICATION</scope>
</reference>
<reference evidence="12 13" key="2">
    <citation type="submission" date="2018-11" db="EMBL/GenBank/DDBJ databases">
        <authorList>
            <consortium name="Pathogen Informatics"/>
        </authorList>
    </citation>
    <scope>NUCLEOTIDE SEQUENCE [LARGE SCALE GENOMIC DNA]</scope>
</reference>
<evidence type="ECO:0000256" key="8">
    <source>
        <dbReference type="ARBA" id="ARBA00023136"/>
    </source>
</evidence>
<proteinExistence type="inferred from homology"/>
<accession>A0A183UKR4</accession>
<feature type="repeat" description="Solcar" evidence="9">
    <location>
        <begin position="174"/>
        <end position="259"/>
    </location>
</feature>
<keyword evidence="6 11" id="KW-1133">Transmembrane helix</keyword>
<dbReference type="SUPFAM" id="SSF103506">
    <property type="entry name" value="Mitochondrial carrier"/>
    <property type="match status" value="1"/>
</dbReference>
<keyword evidence="13" id="KW-1185">Reference proteome</keyword>
<dbReference type="PANTHER" id="PTHR45624:SF10">
    <property type="entry name" value="SLC (SOLUTE CARRIER) HOMOLOG"/>
    <property type="match status" value="1"/>
</dbReference>
<dbReference type="EMBL" id="UYWY01020073">
    <property type="protein sequence ID" value="VDM40405.1"/>
    <property type="molecule type" value="Genomic_DNA"/>
</dbReference>
<evidence type="ECO:0000256" key="1">
    <source>
        <dbReference type="ARBA" id="ARBA00004225"/>
    </source>
</evidence>
<dbReference type="PROSITE" id="PS50920">
    <property type="entry name" value="SOLCAR"/>
    <property type="match status" value="2"/>
</dbReference>